<dbReference type="EMBL" id="KD033370">
    <property type="protein sequence ID" value="EMS66294.1"/>
    <property type="molecule type" value="Genomic_DNA"/>
</dbReference>
<evidence type="ECO:0000313" key="1">
    <source>
        <dbReference type="EMBL" id="EMS66294.1"/>
    </source>
</evidence>
<accession>M8AYR7</accession>
<reference evidence="1" key="1">
    <citation type="journal article" date="2013" name="Nature">
        <title>Draft genome of the wheat A-genome progenitor Triticum urartu.</title>
        <authorList>
            <person name="Ling H.Q."/>
            <person name="Zhao S."/>
            <person name="Liu D."/>
            <person name="Wang J."/>
            <person name="Sun H."/>
            <person name="Zhang C."/>
            <person name="Fan H."/>
            <person name="Li D."/>
            <person name="Dong L."/>
            <person name="Tao Y."/>
            <person name="Gao C."/>
            <person name="Wu H."/>
            <person name="Li Y."/>
            <person name="Cui Y."/>
            <person name="Guo X."/>
            <person name="Zheng S."/>
            <person name="Wang B."/>
            <person name="Yu K."/>
            <person name="Liang Q."/>
            <person name="Yang W."/>
            <person name="Lou X."/>
            <person name="Chen J."/>
            <person name="Feng M."/>
            <person name="Jian J."/>
            <person name="Zhang X."/>
            <person name="Luo G."/>
            <person name="Jiang Y."/>
            <person name="Liu J."/>
            <person name="Wang Z."/>
            <person name="Sha Y."/>
            <person name="Zhang B."/>
            <person name="Wu H."/>
            <person name="Tang D."/>
            <person name="Shen Q."/>
            <person name="Xue P."/>
            <person name="Zou S."/>
            <person name="Wang X."/>
            <person name="Liu X."/>
            <person name="Wang F."/>
            <person name="Yang Y."/>
            <person name="An X."/>
            <person name="Dong Z."/>
            <person name="Zhang K."/>
            <person name="Zhang X."/>
            <person name="Luo M.C."/>
            <person name="Dvorak J."/>
            <person name="Tong Y."/>
            <person name="Wang J."/>
            <person name="Yang H."/>
            <person name="Li Z."/>
            <person name="Wang D."/>
            <person name="Zhang A."/>
            <person name="Wang J."/>
        </authorList>
    </citation>
    <scope>NUCLEOTIDE SEQUENCE</scope>
</reference>
<dbReference type="STRING" id="4572.M8AYR7"/>
<protein>
    <submittedName>
        <fullName evidence="1">Uncharacterized protein</fullName>
    </submittedName>
</protein>
<sequence>MECRIGPAPEMVNEATGPAKFKEFEFSEFIKAYSAAAASREDVLHYFRIHR</sequence>
<name>M8AYR7_TRIUA</name>
<organism evidence="1">
    <name type="scientific">Triticum urartu</name>
    <name type="common">Red wild einkorn</name>
    <name type="synonym">Crithodium urartu</name>
    <dbReference type="NCBI Taxonomy" id="4572"/>
    <lineage>
        <taxon>Eukaryota</taxon>
        <taxon>Viridiplantae</taxon>
        <taxon>Streptophyta</taxon>
        <taxon>Embryophyta</taxon>
        <taxon>Tracheophyta</taxon>
        <taxon>Spermatophyta</taxon>
        <taxon>Magnoliopsida</taxon>
        <taxon>Liliopsida</taxon>
        <taxon>Poales</taxon>
        <taxon>Poaceae</taxon>
        <taxon>BOP clade</taxon>
        <taxon>Pooideae</taxon>
        <taxon>Triticodae</taxon>
        <taxon>Triticeae</taxon>
        <taxon>Triticinae</taxon>
        <taxon>Triticum</taxon>
    </lineage>
</organism>
<dbReference type="AlphaFoldDB" id="M8AYR7"/>
<proteinExistence type="predicted"/>
<gene>
    <name evidence="1" type="ORF">TRIUR3_01759</name>
</gene>